<accession>A0AAW1KYY0</accession>
<dbReference type="EMBL" id="JBDFQZ010000005">
    <property type="protein sequence ID" value="KAK9724664.1"/>
    <property type="molecule type" value="Genomic_DNA"/>
</dbReference>
<feature type="region of interest" description="Disordered" evidence="1">
    <location>
        <begin position="265"/>
        <end position="284"/>
    </location>
</feature>
<proteinExistence type="predicted"/>
<dbReference type="PANTHER" id="PTHR31798">
    <property type="entry name" value="HYDROXYPROLINE-RICH GLYCOPROTEIN-LIKE"/>
    <property type="match status" value="1"/>
</dbReference>
<dbReference type="PANTHER" id="PTHR31798:SF10">
    <property type="entry name" value="OS02G0822000 PROTEIN"/>
    <property type="match status" value="1"/>
</dbReference>
<keyword evidence="3" id="KW-1185">Reference proteome</keyword>
<protein>
    <submittedName>
        <fullName evidence="2">Uncharacterized protein</fullName>
    </submittedName>
</protein>
<comment type="caution">
    <text evidence="2">The sequence shown here is derived from an EMBL/GenBank/DDBJ whole genome shotgun (WGS) entry which is preliminary data.</text>
</comment>
<gene>
    <name evidence="2" type="ORF">RND81_05G090600</name>
</gene>
<sequence>MPTTASNSVDTVNAAAAAIVTAESRVQPVSSQKRRWGSCWNLYWCFGPLKSNNKKISHAALVPEPDVTEQTLPVPDNPNPSTSAVLPFIAPPSSPLPLSDPPTGTHSPVGLLAVTPLSINRFSSSQEAHIFAIGPYAHETQLVSPPVFSAFTTEPSTAAITPPPEPMQFTTPSSPEVPFAQLLTSSLNRARRNSGTHHKFALSCYELHHLISPGSANSASGTSSPYLDKRPVLEFRMIDASKIFDSKKFYTRKWGSRLGSGSVTPDGQGFASNDGFTPENQISESTSLAHRVSFELSHEDGPKCQEKKIVEITDKHEVMPLEEADRCKLCDQETSRETHETPTEYCRHKRTSFSLGSVKEFDFDNSEQETPAKPNPTSEWWADETVVRDIEAEENWSFYPLVQPGVS</sequence>
<organism evidence="2 3">
    <name type="scientific">Saponaria officinalis</name>
    <name type="common">Common soapwort</name>
    <name type="synonym">Lychnis saponaria</name>
    <dbReference type="NCBI Taxonomy" id="3572"/>
    <lineage>
        <taxon>Eukaryota</taxon>
        <taxon>Viridiplantae</taxon>
        <taxon>Streptophyta</taxon>
        <taxon>Embryophyta</taxon>
        <taxon>Tracheophyta</taxon>
        <taxon>Spermatophyta</taxon>
        <taxon>Magnoliopsida</taxon>
        <taxon>eudicotyledons</taxon>
        <taxon>Gunneridae</taxon>
        <taxon>Pentapetalae</taxon>
        <taxon>Caryophyllales</taxon>
        <taxon>Caryophyllaceae</taxon>
        <taxon>Caryophylleae</taxon>
        <taxon>Saponaria</taxon>
    </lineage>
</organism>
<reference evidence="2" key="1">
    <citation type="submission" date="2024-03" db="EMBL/GenBank/DDBJ databases">
        <title>WGS assembly of Saponaria officinalis var. Norfolk2.</title>
        <authorList>
            <person name="Jenkins J."/>
            <person name="Shu S."/>
            <person name="Grimwood J."/>
            <person name="Barry K."/>
            <person name="Goodstein D."/>
            <person name="Schmutz J."/>
            <person name="Leebens-Mack J."/>
            <person name="Osbourn A."/>
        </authorList>
    </citation>
    <scope>NUCLEOTIDE SEQUENCE [LARGE SCALE GENOMIC DNA]</scope>
    <source>
        <strain evidence="2">JIC</strain>
    </source>
</reference>
<dbReference type="AlphaFoldDB" id="A0AAW1KYY0"/>
<dbReference type="Proteomes" id="UP001443914">
    <property type="component" value="Unassembled WGS sequence"/>
</dbReference>
<dbReference type="InterPro" id="IPR040420">
    <property type="entry name" value="At1g76660-like"/>
</dbReference>
<evidence type="ECO:0000313" key="3">
    <source>
        <dbReference type="Proteomes" id="UP001443914"/>
    </source>
</evidence>
<evidence type="ECO:0000313" key="2">
    <source>
        <dbReference type="EMBL" id="KAK9724664.1"/>
    </source>
</evidence>
<evidence type="ECO:0000256" key="1">
    <source>
        <dbReference type="SAM" id="MobiDB-lite"/>
    </source>
</evidence>
<name>A0AAW1KYY0_SAPOF</name>